<evidence type="ECO:0000259" key="5">
    <source>
        <dbReference type="Pfam" id="PF13439"/>
    </source>
</evidence>
<evidence type="ECO:0000256" key="1">
    <source>
        <dbReference type="ARBA" id="ARBA00009481"/>
    </source>
</evidence>
<reference evidence="6 7" key="1">
    <citation type="journal article" date="2016" name="Nat. Commun.">
        <title>Thousands of microbial genomes shed light on interconnected biogeochemical processes in an aquifer system.</title>
        <authorList>
            <person name="Anantharaman K."/>
            <person name="Brown C.T."/>
            <person name="Hug L.A."/>
            <person name="Sharon I."/>
            <person name="Castelle C.J."/>
            <person name="Probst A.J."/>
            <person name="Thomas B.C."/>
            <person name="Singh A."/>
            <person name="Wilkins M.J."/>
            <person name="Karaoz U."/>
            <person name="Brodie E.L."/>
            <person name="Williams K.H."/>
            <person name="Hubbard S.S."/>
            <person name="Banfield J.F."/>
        </authorList>
    </citation>
    <scope>NUCLEOTIDE SEQUENCE [LARGE SCALE GENOMIC DNA]</scope>
</reference>
<gene>
    <name evidence="6" type="ORF">A3D51_03515</name>
</gene>
<dbReference type="PANTHER" id="PTHR12526:SF640">
    <property type="entry name" value="COLANIC ACID BIOSYNTHESIS GLYCOSYLTRANSFERASE WCAL-RELATED"/>
    <property type="match status" value="1"/>
</dbReference>
<dbReference type="Pfam" id="PF00534">
    <property type="entry name" value="Glycos_transf_1"/>
    <property type="match status" value="1"/>
</dbReference>
<name>A0A1G2S5U0_9BACT</name>
<dbReference type="AlphaFoldDB" id="A0A1G2S5U0"/>
<dbReference type="GO" id="GO:0016757">
    <property type="term" value="F:glycosyltransferase activity"/>
    <property type="evidence" value="ECO:0007669"/>
    <property type="project" value="UniProtKB-KW"/>
</dbReference>
<feature type="domain" description="Glycosyl transferase family 1" evidence="4">
    <location>
        <begin position="204"/>
        <end position="376"/>
    </location>
</feature>
<evidence type="ECO:0000256" key="2">
    <source>
        <dbReference type="ARBA" id="ARBA00022676"/>
    </source>
</evidence>
<comment type="similarity">
    <text evidence="1">Belongs to the glycosyltransferase group 1 family. Glycosyltransferase 4 subfamily.</text>
</comment>
<organism evidence="6 7">
    <name type="scientific">Candidatus Yonathbacteria bacterium RIFCSPHIGHO2_02_FULL_44_14</name>
    <dbReference type="NCBI Taxonomy" id="1802724"/>
    <lineage>
        <taxon>Bacteria</taxon>
        <taxon>Candidatus Yonathiibacteriota</taxon>
    </lineage>
</organism>
<dbReference type="CDD" id="cd03801">
    <property type="entry name" value="GT4_PimA-like"/>
    <property type="match status" value="1"/>
</dbReference>
<dbReference type="SUPFAM" id="SSF53756">
    <property type="entry name" value="UDP-Glycosyltransferase/glycogen phosphorylase"/>
    <property type="match status" value="1"/>
</dbReference>
<sequence>MKKILVFSLTYYPNPVGGAEVAIKEITDRIGSTDIEFHMVCLRFDRTLPKVEKIGNVLVHRIGFSKLNPTTDDHKKFPLHLNKYFFQFTAALKAINLHRIYHYDGIWAMMAHSTGVPAVIFKIFYPNVGYTLTLQEGDPISYIEKTVRPLWPLFIRAFARADVVQAISSFLGVWARTRGFKGPLEIIPNGASLPASDNYSATEIKELKEKYGKKEGDIYIVTVSRLVEKNAVDDIIRALPLLPQNIKALIVGGGPDEEMLKQLAQELGVSDRVRFTGQVDRKQTAECRMISDIFARPSRSEGMGNSFASAMASRIPIIATQEGGLADFIFDAKRNPDKETTAWVVDKDNPAQIAEAVKDILAHPEQVKKVVATAYKLVSEKYNWDFIARDMRSKVFNQSFAISHASQ</sequence>
<comment type="caution">
    <text evidence="6">The sequence shown here is derived from an EMBL/GenBank/DDBJ whole genome shotgun (WGS) entry which is preliminary data.</text>
</comment>
<evidence type="ECO:0000256" key="3">
    <source>
        <dbReference type="ARBA" id="ARBA00022679"/>
    </source>
</evidence>
<protein>
    <submittedName>
        <fullName evidence="6">Uncharacterized protein</fullName>
    </submittedName>
</protein>
<dbReference type="InterPro" id="IPR001296">
    <property type="entry name" value="Glyco_trans_1"/>
</dbReference>
<evidence type="ECO:0000313" key="7">
    <source>
        <dbReference type="Proteomes" id="UP000179118"/>
    </source>
</evidence>
<evidence type="ECO:0000313" key="6">
    <source>
        <dbReference type="EMBL" id="OHA80357.1"/>
    </source>
</evidence>
<dbReference type="EMBL" id="MHUT01000022">
    <property type="protein sequence ID" value="OHA80357.1"/>
    <property type="molecule type" value="Genomic_DNA"/>
</dbReference>
<evidence type="ECO:0000259" key="4">
    <source>
        <dbReference type="Pfam" id="PF00534"/>
    </source>
</evidence>
<keyword evidence="2" id="KW-0328">Glycosyltransferase</keyword>
<dbReference type="InterPro" id="IPR028098">
    <property type="entry name" value="Glyco_trans_4-like_N"/>
</dbReference>
<proteinExistence type="inferred from homology"/>
<dbReference type="PANTHER" id="PTHR12526">
    <property type="entry name" value="GLYCOSYLTRANSFERASE"/>
    <property type="match status" value="1"/>
</dbReference>
<dbReference type="Gene3D" id="3.40.50.2000">
    <property type="entry name" value="Glycogen Phosphorylase B"/>
    <property type="match status" value="2"/>
</dbReference>
<keyword evidence="3" id="KW-0808">Transferase</keyword>
<dbReference type="Proteomes" id="UP000179118">
    <property type="component" value="Unassembled WGS sequence"/>
</dbReference>
<dbReference type="Pfam" id="PF13439">
    <property type="entry name" value="Glyco_transf_4"/>
    <property type="match status" value="1"/>
</dbReference>
<feature type="domain" description="Glycosyltransferase subfamily 4-like N-terminal" evidence="5">
    <location>
        <begin position="16"/>
        <end position="191"/>
    </location>
</feature>
<accession>A0A1G2S5U0</accession>